<dbReference type="Proteomes" id="UP000183832">
    <property type="component" value="Unassembled WGS sequence"/>
</dbReference>
<dbReference type="OrthoDB" id="7788986at2759"/>
<dbReference type="AlphaFoldDB" id="A0A1J1I6W1"/>
<evidence type="ECO:0000313" key="1">
    <source>
        <dbReference type="EMBL" id="CRK94686.1"/>
    </source>
</evidence>
<dbReference type="EMBL" id="CVRI01000039">
    <property type="protein sequence ID" value="CRK94686.1"/>
    <property type="molecule type" value="Genomic_DNA"/>
</dbReference>
<reference evidence="1 2" key="1">
    <citation type="submission" date="2015-04" db="EMBL/GenBank/DDBJ databases">
        <authorList>
            <person name="Syromyatnikov M.Y."/>
            <person name="Popov V.N."/>
        </authorList>
    </citation>
    <scope>NUCLEOTIDE SEQUENCE [LARGE SCALE GENOMIC DNA]</scope>
</reference>
<name>A0A1J1I6W1_9DIPT</name>
<proteinExistence type="predicted"/>
<accession>A0A1J1I6W1</accession>
<keyword evidence="2" id="KW-1185">Reference proteome</keyword>
<protein>
    <submittedName>
        <fullName evidence="1">CLUMA_CG008186, isoform A</fullName>
    </submittedName>
</protein>
<evidence type="ECO:0000313" key="2">
    <source>
        <dbReference type="Proteomes" id="UP000183832"/>
    </source>
</evidence>
<gene>
    <name evidence="1" type="ORF">CLUMA_CG008186</name>
</gene>
<sequence length="110" mass="12773">MQKLQKKDFLGFSIFEVLTIALDRFFMPRYCEKTDEPTQVASQLTNQNNGFVQTQPGVFPLLTPIINNCGKGKKKKSVKFLTYVERYNLPIAFSKYLDYIKAFLTSYEIL</sequence>
<organism evidence="1 2">
    <name type="scientific">Clunio marinus</name>
    <dbReference type="NCBI Taxonomy" id="568069"/>
    <lineage>
        <taxon>Eukaryota</taxon>
        <taxon>Metazoa</taxon>
        <taxon>Ecdysozoa</taxon>
        <taxon>Arthropoda</taxon>
        <taxon>Hexapoda</taxon>
        <taxon>Insecta</taxon>
        <taxon>Pterygota</taxon>
        <taxon>Neoptera</taxon>
        <taxon>Endopterygota</taxon>
        <taxon>Diptera</taxon>
        <taxon>Nematocera</taxon>
        <taxon>Chironomoidea</taxon>
        <taxon>Chironomidae</taxon>
        <taxon>Clunio</taxon>
    </lineage>
</organism>